<protein>
    <submittedName>
        <fullName evidence="2">Uncharacterized protein</fullName>
    </submittedName>
</protein>
<dbReference type="GeneID" id="37070787"/>
<keyword evidence="1" id="KW-0472">Membrane</keyword>
<evidence type="ECO:0000256" key="1">
    <source>
        <dbReference type="SAM" id="Phobius"/>
    </source>
</evidence>
<reference evidence="2 3" key="1">
    <citation type="submission" date="2016-12" db="EMBL/GenBank/DDBJ databases">
        <title>The genomes of Aspergillus section Nigri reveals drivers in fungal speciation.</title>
        <authorList>
            <consortium name="DOE Joint Genome Institute"/>
            <person name="Vesth T.C."/>
            <person name="Nybo J."/>
            <person name="Theobald S."/>
            <person name="Brandl J."/>
            <person name="Frisvad J.C."/>
            <person name="Nielsen K.F."/>
            <person name="Lyhne E.K."/>
            <person name="Kogle M.E."/>
            <person name="Kuo A."/>
            <person name="Riley R."/>
            <person name="Clum A."/>
            <person name="Nolan M."/>
            <person name="Lipzen A."/>
            <person name="Salamov A."/>
            <person name="Henrissat B."/>
            <person name="Wiebenga A."/>
            <person name="De Vries R.P."/>
            <person name="Grigoriev I.V."/>
            <person name="Mortensen U.H."/>
            <person name="Andersen M.R."/>
            <person name="Baker S.E."/>
        </authorList>
    </citation>
    <scope>NUCLEOTIDE SEQUENCE [LARGE SCALE GENOMIC DNA]</scope>
    <source>
        <strain evidence="2 3">CBS 117.55</strain>
    </source>
</reference>
<dbReference type="Proteomes" id="UP000247233">
    <property type="component" value="Unassembled WGS sequence"/>
</dbReference>
<gene>
    <name evidence="2" type="ORF">BO70DRAFT_57458</name>
</gene>
<keyword evidence="1" id="KW-0812">Transmembrane</keyword>
<evidence type="ECO:0000313" key="2">
    <source>
        <dbReference type="EMBL" id="PWY79253.1"/>
    </source>
</evidence>
<sequence length="178" mass="19058">MFMVQAWVWYPAKRDPLTGRGGQGSVIESLTSLPCPGVRVYRCINQGRSGQAPNLVVAQVQKLIPNPPSADVLAGWLVGQIRLIGGSGLGCFVSWVVFFGWMCLPGRYILCTAVKAGWSDVRRSTVDVYKHVKCRQGQGSQVPRPPVAAGLVRPQPIGRPACAAAGPGSGFLQTICRV</sequence>
<accession>A0A317VY99</accession>
<dbReference type="RefSeq" id="XP_025398473.1">
    <property type="nucleotide sequence ID" value="XM_025548550.1"/>
</dbReference>
<comment type="caution">
    <text evidence="2">The sequence shown here is derived from an EMBL/GenBank/DDBJ whole genome shotgun (WGS) entry which is preliminary data.</text>
</comment>
<dbReference type="VEuPathDB" id="FungiDB:BO70DRAFT_57458"/>
<evidence type="ECO:0000313" key="3">
    <source>
        <dbReference type="Proteomes" id="UP000247233"/>
    </source>
</evidence>
<dbReference type="AlphaFoldDB" id="A0A317VY99"/>
<organism evidence="2 3">
    <name type="scientific">Aspergillus heteromorphus CBS 117.55</name>
    <dbReference type="NCBI Taxonomy" id="1448321"/>
    <lineage>
        <taxon>Eukaryota</taxon>
        <taxon>Fungi</taxon>
        <taxon>Dikarya</taxon>
        <taxon>Ascomycota</taxon>
        <taxon>Pezizomycotina</taxon>
        <taxon>Eurotiomycetes</taxon>
        <taxon>Eurotiomycetidae</taxon>
        <taxon>Eurotiales</taxon>
        <taxon>Aspergillaceae</taxon>
        <taxon>Aspergillus</taxon>
        <taxon>Aspergillus subgen. Circumdati</taxon>
    </lineage>
</organism>
<keyword evidence="3" id="KW-1185">Reference proteome</keyword>
<keyword evidence="1" id="KW-1133">Transmembrane helix</keyword>
<proteinExistence type="predicted"/>
<feature type="transmembrane region" description="Helical" evidence="1">
    <location>
        <begin position="83"/>
        <end position="104"/>
    </location>
</feature>
<dbReference type="EMBL" id="MSFL01000016">
    <property type="protein sequence ID" value="PWY79253.1"/>
    <property type="molecule type" value="Genomic_DNA"/>
</dbReference>
<name>A0A317VY99_9EURO</name>